<reference evidence="2" key="2">
    <citation type="submission" date="2019-06" db="EMBL/GenBank/DDBJ databases">
        <title>Genomics analysis of Aphanomyces spp. identifies a new class of oomycete effector associated with host adaptation.</title>
        <authorList>
            <person name="Gaulin E."/>
        </authorList>
    </citation>
    <scope>NUCLEOTIDE SEQUENCE</scope>
    <source>
        <strain evidence="2">CBS 578.67</strain>
    </source>
</reference>
<evidence type="ECO:0000313" key="4">
    <source>
        <dbReference type="Proteomes" id="UP000332933"/>
    </source>
</evidence>
<feature type="transmembrane region" description="Helical" evidence="1">
    <location>
        <begin position="226"/>
        <end position="246"/>
    </location>
</feature>
<gene>
    <name evidence="3" type="primary">Aste57867_19430</name>
    <name evidence="2" type="ORF">As57867_019366</name>
    <name evidence="3" type="ORF">ASTE57867_19430</name>
</gene>
<protein>
    <submittedName>
        <fullName evidence="3">Aste57867_19430 protein</fullName>
    </submittedName>
</protein>
<name>A0A485LD60_9STRA</name>
<dbReference type="EMBL" id="VJMH01006520">
    <property type="protein sequence ID" value="KAF0689158.1"/>
    <property type="molecule type" value="Genomic_DNA"/>
</dbReference>
<dbReference type="AlphaFoldDB" id="A0A485LD60"/>
<feature type="transmembrane region" description="Helical" evidence="1">
    <location>
        <begin position="165"/>
        <end position="186"/>
    </location>
</feature>
<organism evidence="3 4">
    <name type="scientific">Aphanomyces stellatus</name>
    <dbReference type="NCBI Taxonomy" id="120398"/>
    <lineage>
        <taxon>Eukaryota</taxon>
        <taxon>Sar</taxon>
        <taxon>Stramenopiles</taxon>
        <taxon>Oomycota</taxon>
        <taxon>Saprolegniomycetes</taxon>
        <taxon>Saprolegniales</taxon>
        <taxon>Verrucalvaceae</taxon>
        <taxon>Aphanomyces</taxon>
    </lineage>
</organism>
<keyword evidence="1" id="KW-0812">Transmembrane</keyword>
<evidence type="ECO:0000313" key="3">
    <source>
        <dbReference type="EMBL" id="VFT96144.1"/>
    </source>
</evidence>
<feature type="transmembrane region" description="Helical" evidence="1">
    <location>
        <begin position="198"/>
        <end position="220"/>
    </location>
</feature>
<reference evidence="3 4" key="1">
    <citation type="submission" date="2019-03" db="EMBL/GenBank/DDBJ databases">
        <authorList>
            <person name="Gaulin E."/>
            <person name="Dumas B."/>
        </authorList>
    </citation>
    <scope>NUCLEOTIDE SEQUENCE [LARGE SCALE GENOMIC DNA]</scope>
    <source>
        <strain evidence="3">CBS 568.67</strain>
    </source>
</reference>
<evidence type="ECO:0000256" key="1">
    <source>
        <dbReference type="SAM" id="Phobius"/>
    </source>
</evidence>
<evidence type="ECO:0000313" key="2">
    <source>
        <dbReference type="EMBL" id="KAF0689158.1"/>
    </source>
</evidence>
<keyword evidence="1" id="KW-1133">Transmembrane helix</keyword>
<feature type="transmembrane region" description="Helical" evidence="1">
    <location>
        <begin position="258"/>
        <end position="276"/>
    </location>
</feature>
<feature type="transmembrane region" description="Helical" evidence="1">
    <location>
        <begin position="135"/>
        <end position="159"/>
    </location>
</feature>
<keyword evidence="1" id="KW-0472">Membrane</keyword>
<accession>A0A485LD60</accession>
<proteinExistence type="predicted"/>
<sequence length="407" mass="43663">MVVVHASSPLAARTPDEVASSTRTVSLEELHPHVTADTRALVHIHKALGTTTRHGSVFFQNVTPSDPGSGSRRGRASVIHLQRQLTVTAIDTYPRLHLRTRVALAIFHTGISPLDDPFAVANLPLDVQRRFRVKLLGGLGLQLACVSLVVALLSFASVFGQALGWWLGALNPFVALGLAAASLLLLTCLQHQFPLNDMALLVFTAAQAVLCVSIDLHTASHVMVTASFYATGAIVAVAMLSTRVVSDASGQRQQLVPPFRAAAMAYVVTTIPLLVVHGCHGAAVLTTLELVALLAASVVGMVWVAYETMCLTKRLSPDEYAHGSTLFYTDALLFGVAVVPAIVGNTITSSTRCGIGCWLQRRMRRSASYVRHAPTASKNRLQDDDVVTTQHIPSRFSPSATAFEPRR</sequence>
<dbReference type="EMBL" id="CAADRA010006541">
    <property type="protein sequence ID" value="VFT96144.1"/>
    <property type="molecule type" value="Genomic_DNA"/>
</dbReference>
<feature type="transmembrane region" description="Helical" evidence="1">
    <location>
        <begin position="282"/>
        <end position="306"/>
    </location>
</feature>
<feature type="transmembrane region" description="Helical" evidence="1">
    <location>
        <begin position="326"/>
        <end position="343"/>
    </location>
</feature>
<dbReference type="Proteomes" id="UP000332933">
    <property type="component" value="Unassembled WGS sequence"/>
</dbReference>
<keyword evidence="4" id="KW-1185">Reference proteome</keyword>
<dbReference type="OrthoDB" id="73843at2759"/>